<evidence type="ECO:0000256" key="7">
    <source>
        <dbReference type="ARBA" id="ARBA00022827"/>
    </source>
</evidence>
<reference evidence="19 20" key="1">
    <citation type="submission" date="2018-10" db="EMBL/GenBank/DDBJ databases">
        <authorList>
            <person name="Grouzdev D.S."/>
            <person name="Krutkina M.S."/>
            <person name="Tourova T.P."/>
            <person name="Nazina T.N."/>
        </authorList>
    </citation>
    <scope>NUCLEOTIDE SEQUENCE [LARGE SCALE GENOMIC DNA]</scope>
    <source>
        <strain evidence="19 20">435</strain>
    </source>
</reference>
<evidence type="ECO:0000256" key="15">
    <source>
        <dbReference type="PIRSR" id="PIRSR000350-4"/>
    </source>
</evidence>
<keyword evidence="7 14" id="KW-0274">FAD</keyword>
<evidence type="ECO:0000256" key="2">
    <source>
        <dbReference type="ARBA" id="ARBA00007532"/>
    </source>
</evidence>
<dbReference type="InterPro" id="IPR006258">
    <property type="entry name" value="Lipoamide_DH"/>
</dbReference>
<feature type="binding site" evidence="14">
    <location>
        <position position="49"/>
    </location>
    <ligand>
        <name>FAD</name>
        <dbReference type="ChEBI" id="CHEBI:57692"/>
    </ligand>
</feature>
<feature type="domain" description="Pyridine nucleotide-disulphide oxidoreductase dimerisation" evidence="17">
    <location>
        <begin position="340"/>
        <end position="449"/>
    </location>
</feature>
<protein>
    <recommendedName>
        <fullName evidence="4 16">Dihydrolipoyl dehydrogenase</fullName>
        <ecNumber evidence="3 16">1.8.1.4</ecNumber>
    </recommendedName>
</protein>
<evidence type="ECO:0000256" key="13">
    <source>
        <dbReference type="PIRSR" id="PIRSR000350-2"/>
    </source>
</evidence>
<dbReference type="EMBL" id="RBWE01000001">
    <property type="protein sequence ID" value="RKO68192.1"/>
    <property type="molecule type" value="Genomic_DNA"/>
</dbReference>
<organism evidence="19 20">
    <name type="scientific">Desulfofundulus salinus</name>
    <dbReference type="NCBI Taxonomy" id="2419843"/>
    <lineage>
        <taxon>Bacteria</taxon>
        <taxon>Bacillati</taxon>
        <taxon>Bacillota</taxon>
        <taxon>Clostridia</taxon>
        <taxon>Eubacteriales</taxon>
        <taxon>Peptococcaceae</taxon>
        <taxon>Desulfofundulus</taxon>
    </lineage>
</organism>
<comment type="cofactor">
    <cofactor evidence="14 16">
        <name>FAD</name>
        <dbReference type="ChEBI" id="CHEBI:57692"/>
    </cofactor>
    <text evidence="14 16">Binds 1 FAD per subunit.</text>
</comment>
<feature type="binding site" evidence="14">
    <location>
        <position position="201"/>
    </location>
    <ligand>
        <name>NAD(+)</name>
        <dbReference type="ChEBI" id="CHEBI:57540"/>
    </ligand>
</feature>
<keyword evidence="6 16" id="KW-0285">Flavoprotein</keyword>
<evidence type="ECO:0000256" key="9">
    <source>
        <dbReference type="ARBA" id="ARBA00023027"/>
    </source>
</evidence>
<dbReference type="Proteomes" id="UP000271256">
    <property type="component" value="Unassembled WGS sequence"/>
</dbReference>
<sequence length="459" mass="47807">MRYKIVVIGGGPGGYVAAIRAAQLGARVALVEKEELGGTCLNRGCIPTKVLAAAAEILAGIKKAGEFGISTGAVEVDMAALIERKRQVVKRLASGIQFLLQKNKVELVRGTAMLTSPRTVKVILPGGSEQELEAENIVLATGSSPALIKSLGYDGRQVITSDEALNLASVPGRLLIIGGGVVGCEFASIFAALGSTVTVVEMMPTILPTVDKEVSRYVQGIFKRQGITIKTGATIKAVRKDAGGVVAELESGEEIAADLVLISVGRVLNTGGLGLAEVGVTLGERGEVLVNERMETSVPGIYAAGDITGKIQLAHVASAQGLVAVHNIMGHYRAMNYRVVPSCIFTRPEVGVVGLTAEEARAQGYEVKTAKFPMMACGKAQAMGETEGFVKMVADARTDRILGVHIVGPHASDLVAEAALALEMDMTAARLAQVIHAHPTLAEAVLEAAEGIHGLTIHA</sequence>
<dbReference type="InterPro" id="IPR023753">
    <property type="entry name" value="FAD/NAD-binding_dom"/>
</dbReference>
<name>A0A494X0Q6_9FIRM</name>
<dbReference type="PANTHER" id="PTHR22912">
    <property type="entry name" value="DISULFIDE OXIDOREDUCTASE"/>
    <property type="match status" value="1"/>
</dbReference>
<evidence type="ECO:0000256" key="16">
    <source>
        <dbReference type="RuleBase" id="RU003692"/>
    </source>
</evidence>
<dbReference type="GO" id="GO:0004148">
    <property type="term" value="F:dihydrolipoyl dehydrogenase (NADH) activity"/>
    <property type="evidence" value="ECO:0007669"/>
    <property type="project" value="UniProtKB-EC"/>
</dbReference>
<dbReference type="PRINTS" id="PR00411">
    <property type="entry name" value="PNDRDTASEI"/>
</dbReference>
<evidence type="ECO:0000256" key="6">
    <source>
        <dbReference type="ARBA" id="ARBA00022630"/>
    </source>
</evidence>
<evidence type="ECO:0000256" key="5">
    <source>
        <dbReference type="ARBA" id="ARBA00022490"/>
    </source>
</evidence>
<dbReference type="AlphaFoldDB" id="A0A494X0Q6"/>
<dbReference type="InterPro" id="IPR001100">
    <property type="entry name" value="Pyr_nuc-diS_OxRdtase"/>
</dbReference>
<keyword evidence="20" id="KW-1185">Reference proteome</keyword>
<evidence type="ECO:0000256" key="14">
    <source>
        <dbReference type="PIRSR" id="PIRSR000350-3"/>
    </source>
</evidence>
<dbReference type="GO" id="GO:0006103">
    <property type="term" value="P:2-oxoglutarate metabolic process"/>
    <property type="evidence" value="ECO:0007669"/>
    <property type="project" value="TreeGrafter"/>
</dbReference>
<dbReference type="InterPro" id="IPR004099">
    <property type="entry name" value="Pyr_nucl-diS_OxRdtase_dimer"/>
</dbReference>
<feature type="binding site" evidence="14">
    <location>
        <begin position="141"/>
        <end position="143"/>
    </location>
    <ligand>
        <name>FAD</name>
        <dbReference type="ChEBI" id="CHEBI:57692"/>
    </ligand>
</feature>
<comment type="miscellaneous">
    <text evidence="16">The active site is a redox-active disulfide bond.</text>
</comment>
<gene>
    <name evidence="19" type="primary">lpdA</name>
    <name evidence="19" type="ORF">D7024_12295</name>
</gene>
<evidence type="ECO:0000259" key="18">
    <source>
        <dbReference type="Pfam" id="PF07992"/>
    </source>
</evidence>
<dbReference type="RefSeq" id="WP_121452571.1">
    <property type="nucleotide sequence ID" value="NZ_RBWE01000001.1"/>
</dbReference>
<evidence type="ECO:0000256" key="11">
    <source>
        <dbReference type="ARBA" id="ARBA00023284"/>
    </source>
</evidence>
<feature type="active site" description="Proton acceptor" evidence="13">
    <location>
        <position position="438"/>
    </location>
</feature>
<dbReference type="PANTHER" id="PTHR22912:SF217">
    <property type="entry name" value="DIHYDROLIPOYL DEHYDROGENASE"/>
    <property type="match status" value="1"/>
</dbReference>
<comment type="similarity">
    <text evidence="2 16">Belongs to the class-I pyridine nucleotide-disulfide oxidoreductase family.</text>
</comment>
<dbReference type="FunFam" id="3.30.390.30:FF:000001">
    <property type="entry name" value="Dihydrolipoyl dehydrogenase"/>
    <property type="match status" value="1"/>
</dbReference>
<keyword evidence="8 16" id="KW-0560">Oxidoreductase</keyword>
<comment type="caution">
    <text evidence="19">The sequence shown here is derived from an EMBL/GenBank/DDBJ whole genome shotgun (WGS) entry which is preliminary data.</text>
</comment>
<dbReference type="InterPro" id="IPR036188">
    <property type="entry name" value="FAD/NAD-bd_sf"/>
</dbReference>
<proteinExistence type="inferred from homology"/>
<dbReference type="Pfam" id="PF02852">
    <property type="entry name" value="Pyr_redox_dim"/>
    <property type="match status" value="1"/>
</dbReference>
<evidence type="ECO:0000256" key="3">
    <source>
        <dbReference type="ARBA" id="ARBA00012608"/>
    </source>
</evidence>
<dbReference type="InterPro" id="IPR012999">
    <property type="entry name" value="Pyr_OxRdtase_I_AS"/>
</dbReference>
<dbReference type="InterPro" id="IPR050151">
    <property type="entry name" value="Class-I_Pyr_Nuc-Dis_Oxidored"/>
</dbReference>
<evidence type="ECO:0000256" key="8">
    <source>
        <dbReference type="ARBA" id="ARBA00023002"/>
    </source>
</evidence>
<comment type="catalytic activity">
    <reaction evidence="12 16">
        <text>N(6)-[(R)-dihydrolipoyl]-L-lysyl-[protein] + NAD(+) = N(6)-[(R)-lipoyl]-L-lysyl-[protein] + NADH + H(+)</text>
        <dbReference type="Rhea" id="RHEA:15045"/>
        <dbReference type="Rhea" id="RHEA-COMP:10474"/>
        <dbReference type="Rhea" id="RHEA-COMP:10475"/>
        <dbReference type="ChEBI" id="CHEBI:15378"/>
        <dbReference type="ChEBI" id="CHEBI:57540"/>
        <dbReference type="ChEBI" id="CHEBI:57945"/>
        <dbReference type="ChEBI" id="CHEBI:83099"/>
        <dbReference type="ChEBI" id="CHEBI:83100"/>
        <dbReference type="EC" id="1.8.1.4"/>
    </reaction>
</comment>
<feature type="disulfide bond" description="Redox-active" evidence="15">
    <location>
        <begin position="40"/>
        <end position="45"/>
    </location>
</feature>
<keyword evidence="9 14" id="KW-0520">NAD</keyword>
<evidence type="ECO:0000313" key="20">
    <source>
        <dbReference type="Proteomes" id="UP000271256"/>
    </source>
</evidence>
<accession>A0A494X0Q6</accession>
<dbReference type="SUPFAM" id="SSF51905">
    <property type="entry name" value="FAD/NAD(P)-binding domain"/>
    <property type="match status" value="1"/>
</dbReference>
<evidence type="ECO:0000256" key="4">
    <source>
        <dbReference type="ARBA" id="ARBA00016961"/>
    </source>
</evidence>
<dbReference type="Gene3D" id="3.30.390.30">
    <property type="match status" value="1"/>
</dbReference>
<keyword evidence="11 16" id="KW-0676">Redox-active center</keyword>
<comment type="subcellular location">
    <subcellularLocation>
        <location evidence="1">Cytoplasm</location>
    </subcellularLocation>
</comment>
<dbReference type="SUPFAM" id="SSF55424">
    <property type="entry name" value="FAD/NAD-linked reductases, dimerisation (C-terminal) domain"/>
    <property type="match status" value="1"/>
</dbReference>
<dbReference type="OrthoDB" id="9807946at2"/>
<dbReference type="PROSITE" id="PS00076">
    <property type="entry name" value="PYRIDINE_REDOX_1"/>
    <property type="match status" value="1"/>
</dbReference>
<dbReference type="GO" id="GO:0050660">
    <property type="term" value="F:flavin adenine dinucleotide binding"/>
    <property type="evidence" value="ECO:0007669"/>
    <property type="project" value="InterPro"/>
</dbReference>
<evidence type="ECO:0000313" key="19">
    <source>
        <dbReference type="EMBL" id="RKO68192.1"/>
    </source>
</evidence>
<evidence type="ECO:0000256" key="12">
    <source>
        <dbReference type="ARBA" id="ARBA00049187"/>
    </source>
</evidence>
<evidence type="ECO:0000259" key="17">
    <source>
        <dbReference type="Pfam" id="PF02852"/>
    </source>
</evidence>
<keyword evidence="10" id="KW-1015">Disulfide bond</keyword>
<feature type="binding site" evidence="14">
    <location>
        <begin position="178"/>
        <end position="185"/>
    </location>
    <ligand>
        <name>NAD(+)</name>
        <dbReference type="ChEBI" id="CHEBI:57540"/>
    </ligand>
</feature>
<dbReference type="Gene3D" id="3.50.50.60">
    <property type="entry name" value="FAD/NAD(P)-binding domain"/>
    <property type="match status" value="2"/>
</dbReference>
<dbReference type="Pfam" id="PF07992">
    <property type="entry name" value="Pyr_redox_2"/>
    <property type="match status" value="1"/>
</dbReference>
<evidence type="ECO:0000256" key="1">
    <source>
        <dbReference type="ARBA" id="ARBA00004496"/>
    </source>
</evidence>
<feature type="binding site" evidence="14">
    <location>
        <position position="306"/>
    </location>
    <ligand>
        <name>FAD</name>
        <dbReference type="ChEBI" id="CHEBI:57692"/>
    </ligand>
</feature>
<feature type="binding site" evidence="14">
    <location>
        <position position="265"/>
    </location>
    <ligand>
        <name>NAD(+)</name>
        <dbReference type="ChEBI" id="CHEBI:57540"/>
    </ligand>
</feature>
<feature type="domain" description="FAD/NAD(P)-binding" evidence="18">
    <location>
        <begin position="3"/>
        <end position="321"/>
    </location>
</feature>
<dbReference type="GO" id="GO:0005737">
    <property type="term" value="C:cytoplasm"/>
    <property type="evidence" value="ECO:0007669"/>
    <property type="project" value="UniProtKB-SubCell"/>
</dbReference>
<dbReference type="InterPro" id="IPR016156">
    <property type="entry name" value="FAD/NAD-linked_Rdtase_dimer_sf"/>
</dbReference>
<dbReference type="PRINTS" id="PR00368">
    <property type="entry name" value="FADPNR"/>
</dbReference>
<dbReference type="PIRSF" id="PIRSF000350">
    <property type="entry name" value="Mercury_reductase_MerA"/>
    <property type="match status" value="1"/>
</dbReference>
<dbReference type="EC" id="1.8.1.4" evidence="3 16"/>
<keyword evidence="14" id="KW-0547">Nucleotide-binding</keyword>
<keyword evidence="5" id="KW-0963">Cytoplasm</keyword>
<evidence type="ECO:0000256" key="10">
    <source>
        <dbReference type="ARBA" id="ARBA00023157"/>
    </source>
</evidence>
<dbReference type="NCBIfam" id="TIGR01350">
    <property type="entry name" value="lipoamide_DH"/>
    <property type="match status" value="1"/>
</dbReference>